<organism evidence="1">
    <name type="scientific">Cacopsylla melanoneura</name>
    <dbReference type="NCBI Taxonomy" id="428564"/>
    <lineage>
        <taxon>Eukaryota</taxon>
        <taxon>Metazoa</taxon>
        <taxon>Ecdysozoa</taxon>
        <taxon>Arthropoda</taxon>
        <taxon>Hexapoda</taxon>
        <taxon>Insecta</taxon>
        <taxon>Pterygota</taxon>
        <taxon>Neoptera</taxon>
        <taxon>Paraneoptera</taxon>
        <taxon>Hemiptera</taxon>
        <taxon>Sternorrhyncha</taxon>
        <taxon>Psylloidea</taxon>
        <taxon>Psyllidae</taxon>
        <taxon>Psyllinae</taxon>
        <taxon>Cacopsylla</taxon>
    </lineage>
</organism>
<protein>
    <submittedName>
        <fullName evidence="1">Uncharacterized protein</fullName>
    </submittedName>
</protein>
<name>A0A8D8X7I3_9HEMI</name>
<dbReference type="EMBL" id="HBUF01277406">
    <property type="protein sequence ID" value="CAG6686597.1"/>
    <property type="molecule type" value="Transcribed_RNA"/>
</dbReference>
<proteinExistence type="predicted"/>
<dbReference type="EMBL" id="HBUF01277405">
    <property type="protein sequence ID" value="CAG6686596.1"/>
    <property type="molecule type" value="Transcribed_RNA"/>
</dbReference>
<evidence type="ECO:0000313" key="1">
    <source>
        <dbReference type="EMBL" id="CAG6686597.1"/>
    </source>
</evidence>
<sequence>MIFIGDLSEKCYYRLHGRFVAYLSLLSRFEYNVCPKVNLTLHPTKPGARIQQISCSVLIPFIGNNLLLCTGWSQSHAILSAVFLGLTHSCSINCFDVFLNFVDYWVGLLLEYCFLYEGVSPGFQVSIA</sequence>
<reference evidence="1" key="1">
    <citation type="submission" date="2021-05" db="EMBL/GenBank/DDBJ databases">
        <authorList>
            <person name="Alioto T."/>
            <person name="Alioto T."/>
            <person name="Gomez Garrido J."/>
        </authorList>
    </citation>
    <scope>NUCLEOTIDE SEQUENCE</scope>
</reference>
<dbReference type="AlphaFoldDB" id="A0A8D8X7I3"/>
<accession>A0A8D8X7I3</accession>